<dbReference type="Proteomes" id="UP000249518">
    <property type="component" value="Unassembled WGS sequence"/>
</dbReference>
<reference evidence="1 2" key="1">
    <citation type="submission" date="2018-06" db="EMBL/GenBank/DDBJ databases">
        <title>Genomic Encyclopedia of Type Strains, Phase III (KMG-III): the genomes of soil and plant-associated and newly described type strains.</title>
        <authorList>
            <person name="Whitman W."/>
        </authorList>
    </citation>
    <scope>NUCLEOTIDE SEQUENCE [LARGE SCALE GENOMIC DNA]</scope>
    <source>
        <strain evidence="1 2">CGMCC 1.12504</strain>
    </source>
</reference>
<dbReference type="InterPro" id="IPR029033">
    <property type="entry name" value="His_PPase_superfam"/>
</dbReference>
<gene>
    <name evidence="1" type="ORF">B0I10_101342</name>
</gene>
<dbReference type="SMART" id="SM00855">
    <property type="entry name" value="PGAM"/>
    <property type="match status" value="1"/>
</dbReference>
<dbReference type="EMBL" id="QLSV01000001">
    <property type="protein sequence ID" value="RAR51166.1"/>
    <property type="molecule type" value="Genomic_DNA"/>
</dbReference>
<evidence type="ECO:0000313" key="2">
    <source>
        <dbReference type="Proteomes" id="UP000249518"/>
    </source>
</evidence>
<dbReference type="OrthoDB" id="9810154at2"/>
<dbReference type="AlphaFoldDB" id="A0A328X1D9"/>
<dbReference type="RefSeq" id="WP_112084740.1">
    <property type="nucleotide sequence ID" value="NZ_QLSV01000001.1"/>
</dbReference>
<dbReference type="Pfam" id="PF00300">
    <property type="entry name" value="His_Phos_1"/>
    <property type="match status" value="1"/>
</dbReference>
<proteinExistence type="predicted"/>
<name>A0A328X1D9_9FLAO</name>
<dbReference type="PANTHER" id="PTHR47623:SF1">
    <property type="entry name" value="OS09G0287300 PROTEIN"/>
    <property type="match status" value="1"/>
</dbReference>
<dbReference type="PANTHER" id="PTHR47623">
    <property type="entry name" value="OS09G0287300 PROTEIN"/>
    <property type="match status" value="1"/>
</dbReference>
<dbReference type="InterPro" id="IPR013078">
    <property type="entry name" value="His_Pase_superF_clade-1"/>
</dbReference>
<accession>A0A328X1D9</accession>
<dbReference type="CDD" id="cd07067">
    <property type="entry name" value="HP_PGM_like"/>
    <property type="match status" value="1"/>
</dbReference>
<protein>
    <submittedName>
        <fullName evidence="1">Phosphohistidine phosphatase</fullName>
    </submittedName>
</protein>
<evidence type="ECO:0000313" key="1">
    <source>
        <dbReference type="EMBL" id="RAR51166.1"/>
    </source>
</evidence>
<sequence length="163" mass="18490">MKNLILIRHAKSSWDAPVHDKERVLAQRGVRDAHLVAKNITDYLPKTNLIWSSTAKRASETAIIFAQIQMWPLESLVFKDELYTFDAAKLENAIKSCDNSYENVILFGHNEAITEFVNKFGDVFIDNVPTSGFVSLSFDAPSWSKISKGKTNKILFPRDLKDD</sequence>
<dbReference type="Gene3D" id="3.40.50.1240">
    <property type="entry name" value="Phosphoglycerate mutase-like"/>
    <property type="match status" value="1"/>
</dbReference>
<keyword evidence="2" id="KW-1185">Reference proteome</keyword>
<organism evidence="1 2">
    <name type="scientific">Flavobacterium lacus</name>
    <dbReference type="NCBI Taxonomy" id="1353778"/>
    <lineage>
        <taxon>Bacteria</taxon>
        <taxon>Pseudomonadati</taxon>
        <taxon>Bacteroidota</taxon>
        <taxon>Flavobacteriia</taxon>
        <taxon>Flavobacteriales</taxon>
        <taxon>Flavobacteriaceae</taxon>
        <taxon>Flavobacterium</taxon>
    </lineage>
</organism>
<comment type="caution">
    <text evidence="1">The sequence shown here is derived from an EMBL/GenBank/DDBJ whole genome shotgun (WGS) entry which is preliminary data.</text>
</comment>
<dbReference type="SUPFAM" id="SSF53254">
    <property type="entry name" value="Phosphoglycerate mutase-like"/>
    <property type="match status" value="1"/>
</dbReference>